<dbReference type="CDD" id="cd00158">
    <property type="entry name" value="RHOD"/>
    <property type="match status" value="1"/>
</dbReference>
<dbReference type="Gene3D" id="3.60.15.10">
    <property type="entry name" value="Ribonuclease Z/Hydroxyacylglutathione hydrolase-like"/>
    <property type="match status" value="1"/>
</dbReference>
<evidence type="ECO:0000313" key="4">
    <source>
        <dbReference type="Proteomes" id="UP001597052"/>
    </source>
</evidence>
<protein>
    <submittedName>
        <fullName evidence="3">Rhodanese-like domain-containing protein</fullName>
    </submittedName>
</protein>
<dbReference type="Pfam" id="PF00581">
    <property type="entry name" value="Rhodanese"/>
    <property type="match status" value="1"/>
</dbReference>
<comment type="caution">
    <text evidence="3">The sequence shown here is derived from an EMBL/GenBank/DDBJ whole genome shotgun (WGS) entry which is preliminary data.</text>
</comment>
<dbReference type="InterPro" id="IPR044528">
    <property type="entry name" value="POD-like_MBL-fold"/>
</dbReference>
<dbReference type="GO" id="GO:0046872">
    <property type="term" value="F:metal ion binding"/>
    <property type="evidence" value="ECO:0007669"/>
    <property type="project" value="UniProtKB-KW"/>
</dbReference>
<dbReference type="InterPro" id="IPR001279">
    <property type="entry name" value="Metallo-B-lactamas"/>
</dbReference>
<gene>
    <name evidence="3" type="ORF">ACFSBW_03040</name>
</gene>
<dbReference type="AlphaFoldDB" id="A0ABD6D6X7"/>
<organism evidence="3 4">
    <name type="scientific">Halohasta litorea</name>
    <dbReference type="NCBI Taxonomy" id="869891"/>
    <lineage>
        <taxon>Archaea</taxon>
        <taxon>Methanobacteriati</taxon>
        <taxon>Methanobacteriota</taxon>
        <taxon>Stenosarchaea group</taxon>
        <taxon>Halobacteria</taxon>
        <taxon>Halobacteriales</taxon>
        <taxon>Haloferacaceae</taxon>
        <taxon>Halohasta</taxon>
    </lineage>
</organism>
<accession>A0ABD6D6X7</accession>
<proteinExistence type="predicted"/>
<dbReference type="EMBL" id="JBHUDM010000001">
    <property type="protein sequence ID" value="MFD1640853.1"/>
    <property type="molecule type" value="Genomic_DNA"/>
</dbReference>
<dbReference type="PANTHER" id="PTHR43084">
    <property type="entry name" value="PERSULFIDE DIOXYGENASE ETHE1"/>
    <property type="match status" value="1"/>
</dbReference>
<dbReference type="Gene3D" id="3.40.250.10">
    <property type="entry name" value="Rhodanese-like domain"/>
    <property type="match status" value="1"/>
</dbReference>
<feature type="domain" description="Rhodanese" evidence="2">
    <location>
        <begin position="16"/>
        <end position="111"/>
    </location>
</feature>
<evidence type="ECO:0000256" key="1">
    <source>
        <dbReference type="ARBA" id="ARBA00022723"/>
    </source>
</evidence>
<dbReference type="SUPFAM" id="SSF56281">
    <property type="entry name" value="Metallo-hydrolase/oxidoreductase"/>
    <property type="match status" value="1"/>
</dbReference>
<dbReference type="SUPFAM" id="SSF52821">
    <property type="entry name" value="Rhodanese/Cell cycle control phosphatase"/>
    <property type="match status" value="1"/>
</dbReference>
<name>A0ABD6D6X7_9EURY</name>
<keyword evidence="4" id="KW-1185">Reference proteome</keyword>
<sequence length="380" mass="41393">MHQSLTAEEFRDRLDSGEPTVVVDTRPPESFERWRIADSIQYFYKPFHEFDRADFEAETGLGPEDPIVTMCAKGQASDDLAAELAEAGYEHVAVVEGGMRAWSAVYDHVRIEYDAFSVVQLQRRAKGCLGYVIESDGEAAVVDATRHTGEFEAAAEALDSEIVAVFDTHVHADHISGGRDLAADRNVPYYLGETATDRDVDYEYDPLGANEVVSVGGLDIKALETPGHTSEMVSYLVGHEAVLTGDTVFVDSLGRTELQFGDGDATTGAELLYDSLHRTLLAEPDSVTVLPGHFTVNNDGTTAITPGEPVDTTVGLLRTGLEILSADRETFVDALTERLPEKPPNYERVIGINRGQESVENEVEAIELELGPNRCAAEAD</sequence>
<dbReference type="SMART" id="SM00849">
    <property type="entry name" value="Lactamase_B"/>
    <property type="match status" value="1"/>
</dbReference>
<dbReference type="PANTHER" id="PTHR43084:SF1">
    <property type="entry name" value="PERSULFIDE DIOXYGENASE ETHE1, MITOCHONDRIAL"/>
    <property type="match status" value="1"/>
</dbReference>
<dbReference type="Pfam" id="PF00753">
    <property type="entry name" value="Lactamase_B"/>
    <property type="match status" value="1"/>
</dbReference>
<dbReference type="CDD" id="cd07724">
    <property type="entry name" value="POD-like_MBL-fold"/>
    <property type="match status" value="1"/>
</dbReference>
<evidence type="ECO:0000313" key="3">
    <source>
        <dbReference type="EMBL" id="MFD1640853.1"/>
    </source>
</evidence>
<dbReference type="SMART" id="SM00450">
    <property type="entry name" value="RHOD"/>
    <property type="match status" value="1"/>
</dbReference>
<evidence type="ECO:0000259" key="2">
    <source>
        <dbReference type="PROSITE" id="PS50206"/>
    </source>
</evidence>
<keyword evidence="1" id="KW-0479">Metal-binding</keyword>
<dbReference type="PROSITE" id="PS50206">
    <property type="entry name" value="RHODANESE_3"/>
    <property type="match status" value="1"/>
</dbReference>
<dbReference type="InterPro" id="IPR051682">
    <property type="entry name" value="Mito_Persulfide_Diox"/>
</dbReference>
<dbReference type="RefSeq" id="WP_256394547.1">
    <property type="nucleotide sequence ID" value="NZ_JANHDJ010000001.1"/>
</dbReference>
<dbReference type="InterPro" id="IPR036866">
    <property type="entry name" value="RibonucZ/Hydroxyglut_hydro"/>
</dbReference>
<dbReference type="Proteomes" id="UP001597052">
    <property type="component" value="Unassembled WGS sequence"/>
</dbReference>
<dbReference type="InterPro" id="IPR001763">
    <property type="entry name" value="Rhodanese-like_dom"/>
</dbReference>
<dbReference type="InterPro" id="IPR036873">
    <property type="entry name" value="Rhodanese-like_dom_sf"/>
</dbReference>
<reference evidence="3 4" key="1">
    <citation type="journal article" date="2019" name="Int. J. Syst. Evol. Microbiol.">
        <title>The Global Catalogue of Microorganisms (GCM) 10K type strain sequencing project: providing services to taxonomists for standard genome sequencing and annotation.</title>
        <authorList>
            <consortium name="The Broad Institute Genomics Platform"/>
            <consortium name="The Broad Institute Genome Sequencing Center for Infectious Disease"/>
            <person name="Wu L."/>
            <person name="Ma J."/>
        </authorList>
    </citation>
    <scope>NUCLEOTIDE SEQUENCE [LARGE SCALE GENOMIC DNA]</scope>
    <source>
        <strain evidence="3 4">CGMCC 1.10593</strain>
    </source>
</reference>